<evidence type="ECO:0000313" key="3">
    <source>
        <dbReference type="Proteomes" id="UP000239724"/>
    </source>
</evidence>
<organism evidence="2 3">
    <name type="scientific">Rhodopila globiformis</name>
    <name type="common">Rhodopseudomonas globiformis</name>
    <dbReference type="NCBI Taxonomy" id="1071"/>
    <lineage>
        <taxon>Bacteria</taxon>
        <taxon>Pseudomonadati</taxon>
        <taxon>Pseudomonadota</taxon>
        <taxon>Alphaproteobacteria</taxon>
        <taxon>Acetobacterales</taxon>
        <taxon>Acetobacteraceae</taxon>
        <taxon>Rhodopila</taxon>
    </lineage>
</organism>
<dbReference type="EMBL" id="NHRY01000263">
    <property type="protein sequence ID" value="PPQ27104.1"/>
    <property type="molecule type" value="Genomic_DNA"/>
</dbReference>
<feature type="compositionally biased region" description="Pro residues" evidence="1">
    <location>
        <begin position="12"/>
        <end position="22"/>
    </location>
</feature>
<keyword evidence="3" id="KW-1185">Reference proteome</keyword>
<feature type="compositionally biased region" description="Pro residues" evidence="1">
    <location>
        <begin position="43"/>
        <end position="62"/>
    </location>
</feature>
<comment type="caution">
    <text evidence="2">The sequence shown here is derived from an EMBL/GenBank/DDBJ whole genome shotgun (WGS) entry which is preliminary data.</text>
</comment>
<evidence type="ECO:0000313" key="2">
    <source>
        <dbReference type="EMBL" id="PPQ27104.1"/>
    </source>
</evidence>
<accession>A0A2S6MXK9</accession>
<protein>
    <submittedName>
        <fullName evidence="2">Uncharacterized protein</fullName>
    </submittedName>
</protein>
<feature type="region of interest" description="Disordered" evidence="1">
    <location>
        <begin position="212"/>
        <end position="241"/>
    </location>
</feature>
<dbReference type="Proteomes" id="UP000239724">
    <property type="component" value="Unassembled WGS sequence"/>
</dbReference>
<feature type="compositionally biased region" description="Basic and acidic residues" evidence="1">
    <location>
        <begin position="73"/>
        <end position="86"/>
    </location>
</feature>
<feature type="region of interest" description="Disordered" evidence="1">
    <location>
        <begin position="1"/>
        <end position="132"/>
    </location>
</feature>
<sequence length="241" mass="25103">RSQAAARSQAPEAPPAAVPPAARPQAAASAEQPGASAPLVAQVPPPPRPQPLPPNLAQPPTPQATGRHGAATPERRQGSPERHELATRYLPVSPRPRPETEDAQSVLARLRQAAPAAPPAELPPPPAERPVRAPSPWLRRLFAARSALAAGRIEGARRLLQQVQLQLVFRPVGAADEAVVASRAAQDVARALDALGGNDLVQSRNYIDRAIGDSNGGSPGASAAGDWVPPRSGYAPAYPPY</sequence>
<feature type="compositionally biased region" description="Low complexity" evidence="1">
    <location>
        <begin position="23"/>
        <end position="42"/>
    </location>
</feature>
<name>A0A2S6MXK9_RHOGL</name>
<dbReference type="AlphaFoldDB" id="A0A2S6MXK9"/>
<feature type="non-terminal residue" evidence="2">
    <location>
        <position position="1"/>
    </location>
</feature>
<proteinExistence type="predicted"/>
<feature type="compositionally biased region" description="Low complexity" evidence="1">
    <location>
        <begin position="106"/>
        <end position="115"/>
    </location>
</feature>
<feature type="compositionally biased region" description="Pro residues" evidence="1">
    <location>
        <begin position="116"/>
        <end position="128"/>
    </location>
</feature>
<reference evidence="2 3" key="1">
    <citation type="journal article" date="2018" name="Arch. Microbiol.">
        <title>New insights into the metabolic potential of the phototrophic purple bacterium Rhodopila globiformis DSM 161(T) from its draft genome sequence and evidence for a vanadium-dependent nitrogenase.</title>
        <authorList>
            <person name="Imhoff J.F."/>
            <person name="Rahn T."/>
            <person name="Kunzel S."/>
            <person name="Neulinger S.C."/>
        </authorList>
    </citation>
    <scope>NUCLEOTIDE SEQUENCE [LARGE SCALE GENOMIC DNA]</scope>
    <source>
        <strain evidence="2 3">DSM 161</strain>
    </source>
</reference>
<evidence type="ECO:0000256" key="1">
    <source>
        <dbReference type="SAM" id="MobiDB-lite"/>
    </source>
</evidence>
<gene>
    <name evidence="2" type="ORF">CCS01_28655</name>
</gene>